<feature type="transmembrane region" description="Helical" evidence="2">
    <location>
        <begin position="16"/>
        <end position="38"/>
    </location>
</feature>
<accession>A0A194VPG1</accession>
<keyword evidence="2" id="KW-0472">Membrane</keyword>
<dbReference type="AlphaFoldDB" id="A0A194VPG1"/>
<protein>
    <submittedName>
        <fullName evidence="3">Uncharacterized protein</fullName>
    </submittedName>
</protein>
<keyword evidence="4" id="KW-1185">Reference proteome</keyword>
<feature type="transmembrane region" description="Helical" evidence="2">
    <location>
        <begin position="98"/>
        <end position="116"/>
    </location>
</feature>
<evidence type="ECO:0000256" key="2">
    <source>
        <dbReference type="SAM" id="Phobius"/>
    </source>
</evidence>
<gene>
    <name evidence="3" type="ORF">VM1G_11395</name>
</gene>
<proteinExistence type="predicted"/>
<feature type="region of interest" description="Disordered" evidence="1">
    <location>
        <begin position="170"/>
        <end position="189"/>
    </location>
</feature>
<feature type="region of interest" description="Disordered" evidence="1">
    <location>
        <begin position="209"/>
        <end position="259"/>
    </location>
</feature>
<dbReference type="Proteomes" id="UP000078559">
    <property type="component" value="Chromosome 2"/>
</dbReference>
<sequence>MDLAHFLSQHQARFHLIYQIAQVASCGGMIGSAMFFPLDATENYRYFHVLLPILLACTIVWHALSLGALINYWIYTIPSGLTIVLLAALFAGPSRADLAAWLPFFVVALSFITVALNEFKQRRRAGNIVAGDYSDDTSSLQHRNHHPIVMARFLNEPVPQYLQRWGFPQPTSTVRSRDTLTLSSTPAQARPSWGSRVLEFFVNPPVFWSSQPPSRRSSQSSLEGSYGLPHHSEHGLASPSLGLELPRAETPGPGRDQEY</sequence>
<keyword evidence="2" id="KW-0812">Transmembrane</keyword>
<keyword evidence="2" id="KW-1133">Transmembrane helix</keyword>
<organism evidence="3 4">
    <name type="scientific">Cytospora mali</name>
    <name type="common">Apple Valsa canker fungus</name>
    <name type="synonym">Valsa mali</name>
    <dbReference type="NCBI Taxonomy" id="578113"/>
    <lineage>
        <taxon>Eukaryota</taxon>
        <taxon>Fungi</taxon>
        <taxon>Dikarya</taxon>
        <taxon>Ascomycota</taxon>
        <taxon>Pezizomycotina</taxon>
        <taxon>Sordariomycetes</taxon>
        <taxon>Sordariomycetidae</taxon>
        <taxon>Diaporthales</taxon>
        <taxon>Cytosporaceae</taxon>
        <taxon>Cytospora</taxon>
    </lineage>
</organism>
<dbReference type="EMBL" id="CM003099">
    <property type="protein sequence ID" value="KUI65867.1"/>
    <property type="molecule type" value="Genomic_DNA"/>
</dbReference>
<name>A0A194VPG1_CYTMA</name>
<evidence type="ECO:0000256" key="1">
    <source>
        <dbReference type="SAM" id="MobiDB-lite"/>
    </source>
</evidence>
<feature type="compositionally biased region" description="Polar residues" evidence="1">
    <location>
        <begin position="170"/>
        <end position="187"/>
    </location>
</feature>
<evidence type="ECO:0000313" key="4">
    <source>
        <dbReference type="Proteomes" id="UP000078559"/>
    </source>
</evidence>
<dbReference type="OrthoDB" id="5238081at2759"/>
<feature type="compositionally biased region" description="Low complexity" evidence="1">
    <location>
        <begin position="209"/>
        <end position="221"/>
    </location>
</feature>
<feature type="transmembrane region" description="Helical" evidence="2">
    <location>
        <begin position="44"/>
        <end position="65"/>
    </location>
</feature>
<evidence type="ECO:0000313" key="3">
    <source>
        <dbReference type="EMBL" id="KUI65867.1"/>
    </source>
</evidence>
<feature type="transmembrane region" description="Helical" evidence="2">
    <location>
        <begin position="72"/>
        <end position="92"/>
    </location>
</feature>
<reference evidence="3" key="1">
    <citation type="submission" date="2014-12" db="EMBL/GenBank/DDBJ databases">
        <title>Genome Sequence of Valsa Canker Pathogens Uncovers a Specific Adaption of Colonization on Woody Bark.</title>
        <authorList>
            <person name="Yin Z."/>
            <person name="Liu H."/>
            <person name="Gao X."/>
            <person name="Li Z."/>
            <person name="Song N."/>
            <person name="Ke X."/>
            <person name="Dai Q."/>
            <person name="Wu Y."/>
            <person name="Sun Y."/>
            <person name="Xu J.-R."/>
            <person name="Kang Z.K."/>
            <person name="Wang L."/>
            <person name="Huang L."/>
        </authorList>
    </citation>
    <scope>NUCLEOTIDE SEQUENCE [LARGE SCALE GENOMIC DNA]</scope>
    <source>
        <strain evidence="3">03-8</strain>
    </source>
</reference>